<keyword evidence="2" id="KW-1185">Reference proteome</keyword>
<proteinExistence type="predicted"/>
<evidence type="ECO:0000313" key="1">
    <source>
        <dbReference type="EnsemblMetazoa" id="GBRI002090-PA"/>
    </source>
</evidence>
<dbReference type="VEuPathDB" id="VectorBase:GBRI002090"/>
<organism evidence="1 2">
    <name type="scientific">Glossina brevipalpis</name>
    <dbReference type="NCBI Taxonomy" id="37001"/>
    <lineage>
        <taxon>Eukaryota</taxon>
        <taxon>Metazoa</taxon>
        <taxon>Ecdysozoa</taxon>
        <taxon>Arthropoda</taxon>
        <taxon>Hexapoda</taxon>
        <taxon>Insecta</taxon>
        <taxon>Pterygota</taxon>
        <taxon>Neoptera</taxon>
        <taxon>Endopterygota</taxon>
        <taxon>Diptera</taxon>
        <taxon>Brachycera</taxon>
        <taxon>Muscomorpha</taxon>
        <taxon>Hippoboscoidea</taxon>
        <taxon>Glossinidae</taxon>
        <taxon>Glossina</taxon>
    </lineage>
</organism>
<protein>
    <submittedName>
        <fullName evidence="1">Uncharacterized protein</fullName>
    </submittedName>
</protein>
<accession>A0A1A9W0M3</accession>
<name>A0A1A9W0M3_9MUSC</name>
<evidence type="ECO:0000313" key="2">
    <source>
        <dbReference type="Proteomes" id="UP000091820"/>
    </source>
</evidence>
<dbReference type="Proteomes" id="UP000091820">
    <property type="component" value="Unassembled WGS sequence"/>
</dbReference>
<dbReference type="EnsemblMetazoa" id="GBRI002090-RA">
    <property type="protein sequence ID" value="GBRI002090-PA"/>
    <property type="gene ID" value="GBRI002090"/>
</dbReference>
<sequence length="62" mass="7400">MEKCKRNYKIRILCDLSKPLNALNNLNNLCFCKKKEANTWHQGQRKIELNKQFNSHIRIIKG</sequence>
<reference evidence="1" key="2">
    <citation type="submission" date="2020-05" db="UniProtKB">
        <authorList>
            <consortium name="EnsemblMetazoa"/>
        </authorList>
    </citation>
    <scope>IDENTIFICATION</scope>
    <source>
        <strain evidence="1">IAEA</strain>
    </source>
</reference>
<dbReference type="AlphaFoldDB" id="A0A1A9W0M3"/>
<reference evidence="2" key="1">
    <citation type="submission" date="2014-03" db="EMBL/GenBank/DDBJ databases">
        <authorList>
            <person name="Aksoy S."/>
            <person name="Warren W."/>
            <person name="Wilson R.K."/>
        </authorList>
    </citation>
    <scope>NUCLEOTIDE SEQUENCE [LARGE SCALE GENOMIC DNA]</scope>
    <source>
        <strain evidence="2">IAEA</strain>
    </source>
</reference>